<feature type="region of interest" description="Disordered" evidence="1">
    <location>
        <begin position="417"/>
        <end position="442"/>
    </location>
</feature>
<evidence type="ECO:0000256" key="1">
    <source>
        <dbReference type="SAM" id="MobiDB-lite"/>
    </source>
</evidence>
<evidence type="ECO:0000313" key="3">
    <source>
        <dbReference type="Proteomes" id="UP000698800"/>
    </source>
</evidence>
<feature type="region of interest" description="Disordered" evidence="1">
    <location>
        <begin position="1"/>
        <end position="120"/>
    </location>
</feature>
<dbReference type="OrthoDB" id="10655643at2759"/>
<reference evidence="2" key="1">
    <citation type="submission" date="2021-03" db="EMBL/GenBank/DDBJ databases">
        <title>Comparative genomics and phylogenomic investigation of the class Geoglossomycetes provide insights into ecological specialization and systematics.</title>
        <authorList>
            <person name="Melie T."/>
            <person name="Pirro S."/>
            <person name="Miller A.N."/>
            <person name="Quandt A."/>
        </authorList>
    </citation>
    <scope>NUCLEOTIDE SEQUENCE</scope>
    <source>
        <strain evidence="2">GBOQ0MN5Z8</strain>
    </source>
</reference>
<protein>
    <submittedName>
        <fullName evidence="2">Uncharacterized protein</fullName>
    </submittedName>
</protein>
<accession>A0A9P8HVM0</accession>
<dbReference type="EMBL" id="JAGHQL010000202">
    <property type="protein sequence ID" value="KAH0536492.1"/>
    <property type="molecule type" value="Genomic_DNA"/>
</dbReference>
<feature type="compositionally biased region" description="Low complexity" evidence="1">
    <location>
        <begin position="110"/>
        <end position="120"/>
    </location>
</feature>
<proteinExistence type="predicted"/>
<feature type="region of interest" description="Disordered" evidence="1">
    <location>
        <begin position="503"/>
        <end position="555"/>
    </location>
</feature>
<organism evidence="2 3">
    <name type="scientific">Glutinoglossum americanum</name>
    <dbReference type="NCBI Taxonomy" id="1670608"/>
    <lineage>
        <taxon>Eukaryota</taxon>
        <taxon>Fungi</taxon>
        <taxon>Dikarya</taxon>
        <taxon>Ascomycota</taxon>
        <taxon>Pezizomycotina</taxon>
        <taxon>Geoglossomycetes</taxon>
        <taxon>Geoglossales</taxon>
        <taxon>Geoglossaceae</taxon>
        <taxon>Glutinoglossum</taxon>
    </lineage>
</organism>
<feature type="compositionally biased region" description="Acidic residues" evidence="1">
    <location>
        <begin position="504"/>
        <end position="513"/>
    </location>
</feature>
<gene>
    <name evidence="2" type="ORF">FGG08_006645</name>
</gene>
<evidence type="ECO:0000313" key="2">
    <source>
        <dbReference type="EMBL" id="KAH0536492.1"/>
    </source>
</evidence>
<name>A0A9P8HVM0_9PEZI</name>
<sequence length="555" mass="62137">MEQYEYSPDISSEDEGESSYGHSTIPLPEESATSHAGGWPGRRSKRIRPSDDRGHNITRGVRYGSLLSGRKDSDPLNPALVEGPSEPKQGDQKLDAGASRTTPKAHDGIGSESGSEIRGMGSQRAGMALHTGLIGFQDDLDDAKDGVSSDSSLGIVRTNLLVQKSVEGHARRTVEEAIRSDYGVLWLAKDDPRSFRALVTRLLRPGSTSPYPGHGPKFKPRRWYVTVEDKRREYEYEFDKDSLVSVYIHNISPTFGSGFRYSVHLSKDELSARHQRFKRPQRQITFLRPLYDQTGMRRNWDAAFWFPDPPMEKDDPLERYQERSRNFMNEQFPFLFPEAKTEDRFVLVSPEHLATRKIFNVSMKNDVLDQDLQQEVSVSLQKREGPPLYFSIEFASLALSGLPLAAPGRVPFLEEEIGQRDEGSDPSSASIGRTAQIAADVSESESAEPVVLGEVEKELAELDLRSPLKRLVVGPEAEQRMIERERELGLTLDELTEPPVVEHVEEEEVEESGVEFPAQPLVPDVPTTEHATPPVSGSIGTESRDEKTRNLPNFI</sequence>
<comment type="caution">
    <text evidence="2">The sequence shown here is derived from an EMBL/GenBank/DDBJ whole genome shotgun (WGS) entry which is preliminary data.</text>
</comment>
<keyword evidence="3" id="KW-1185">Reference proteome</keyword>
<dbReference type="Proteomes" id="UP000698800">
    <property type="component" value="Unassembled WGS sequence"/>
</dbReference>
<dbReference type="AlphaFoldDB" id="A0A9P8HVM0"/>